<evidence type="ECO:0000313" key="3">
    <source>
        <dbReference type="Proteomes" id="UP001321760"/>
    </source>
</evidence>
<dbReference type="Proteomes" id="UP001321760">
    <property type="component" value="Unassembled WGS sequence"/>
</dbReference>
<keyword evidence="1" id="KW-0732">Signal</keyword>
<keyword evidence="3" id="KW-1185">Reference proteome</keyword>
<dbReference type="SUPFAM" id="SSF49870">
    <property type="entry name" value="Osmotin, thaumatin-like protein"/>
    <property type="match status" value="1"/>
</dbReference>
<gene>
    <name evidence="2" type="ORF">QBC34DRAFT_383719</name>
</gene>
<dbReference type="InterPro" id="IPR037176">
    <property type="entry name" value="Osmotin/thaumatin-like_sf"/>
</dbReference>
<evidence type="ECO:0000313" key="2">
    <source>
        <dbReference type="EMBL" id="KAK4446044.1"/>
    </source>
</evidence>
<organism evidence="2 3">
    <name type="scientific">Podospora aff. communis PSN243</name>
    <dbReference type="NCBI Taxonomy" id="3040156"/>
    <lineage>
        <taxon>Eukaryota</taxon>
        <taxon>Fungi</taxon>
        <taxon>Dikarya</taxon>
        <taxon>Ascomycota</taxon>
        <taxon>Pezizomycotina</taxon>
        <taxon>Sordariomycetes</taxon>
        <taxon>Sordariomycetidae</taxon>
        <taxon>Sordariales</taxon>
        <taxon>Podosporaceae</taxon>
        <taxon>Podospora</taxon>
    </lineage>
</organism>
<proteinExistence type="predicted"/>
<dbReference type="AlphaFoldDB" id="A0AAV9GB25"/>
<feature type="signal peptide" evidence="1">
    <location>
        <begin position="1"/>
        <end position="19"/>
    </location>
</feature>
<evidence type="ECO:0000256" key="1">
    <source>
        <dbReference type="SAM" id="SignalP"/>
    </source>
</evidence>
<name>A0AAV9GB25_9PEZI</name>
<comment type="caution">
    <text evidence="2">The sequence shown here is derived from an EMBL/GenBank/DDBJ whole genome shotgun (WGS) entry which is preliminary data.</text>
</comment>
<feature type="chain" id="PRO_5043507998" evidence="1">
    <location>
        <begin position="20"/>
        <end position="233"/>
    </location>
</feature>
<sequence length="233" mass="24323">MQLFFSIVTIDAAMGLAQAAAVLPGGTAKPTHILAARQTASTTLTALTVRITNKAGVDLWTRHDGTLGQGSGTMAVDASDTNIITAGHGAIFVNRHDHKVKTDNESQVEFNFGPEDGKEKEGSKPVLDVSYVAGFTYPIDCLCSGPGTGSGCSIDLWAQGNECPLPDDHLGCDNPKQGAGDGDKDPHPFFRPYLGKAYVVPGDHSGLSNNLCPSATFDCTVYGNNKGDAPKSG</sequence>
<accession>A0AAV9GB25</accession>
<reference evidence="2" key="1">
    <citation type="journal article" date="2023" name="Mol. Phylogenet. Evol.">
        <title>Genome-scale phylogeny and comparative genomics of the fungal order Sordariales.</title>
        <authorList>
            <person name="Hensen N."/>
            <person name="Bonometti L."/>
            <person name="Westerberg I."/>
            <person name="Brannstrom I.O."/>
            <person name="Guillou S."/>
            <person name="Cros-Aarteil S."/>
            <person name="Calhoun S."/>
            <person name="Haridas S."/>
            <person name="Kuo A."/>
            <person name="Mondo S."/>
            <person name="Pangilinan J."/>
            <person name="Riley R."/>
            <person name="LaButti K."/>
            <person name="Andreopoulos B."/>
            <person name="Lipzen A."/>
            <person name="Chen C."/>
            <person name="Yan M."/>
            <person name="Daum C."/>
            <person name="Ng V."/>
            <person name="Clum A."/>
            <person name="Steindorff A."/>
            <person name="Ohm R.A."/>
            <person name="Martin F."/>
            <person name="Silar P."/>
            <person name="Natvig D.O."/>
            <person name="Lalanne C."/>
            <person name="Gautier V."/>
            <person name="Ament-Velasquez S.L."/>
            <person name="Kruys A."/>
            <person name="Hutchinson M.I."/>
            <person name="Powell A.J."/>
            <person name="Barry K."/>
            <person name="Miller A.N."/>
            <person name="Grigoriev I.V."/>
            <person name="Debuchy R."/>
            <person name="Gladieux P."/>
            <person name="Hiltunen Thoren M."/>
            <person name="Johannesson H."/>
        </authorList>
    </citation>
    <scope>NUCLEOTIDE SEQUENCE</scope>
    <source>
        <strain evidence="2">PSN243</strain>
    </source>
</reference>
<reference evidence="2" key="2">
    <citation type="submission" date="2023-05" db="EMBL/GenBank/DDBJ databases">
        <authorList>
            <consortium name="Lawrence Berkeley National Laboratory"/>
            <person name="Steindorff A."/>
            <person name="Hensen N."/>
            <person name="Bonometti L."/>
            <person name="Westerberg I."/>
            <person name="Brannstrom I.O."/>
            <person name="Guillou S."/>
            <person name="Cros-Aarteil S."/>
            <person name="Calhoun S."/>
            <person name="Haridas S."/>
            <person name="Kuo A."/>
            <person name="Mondo S."/>
            <person name="Pangilinan J."/>
            <person name="Riley R."/>
            <person name="Labutti K."/>
            <person name="Andreopoulos B."/>
            <person name="Lipzen A."/>
            <person name="Chen C."/>
            <person name="Yanf M."/>
            <person name="Daum C."/>
            <person name="Ng V."/>
            <person name="Clum A."/>
            <person name="Ohm R."/>
            <person name="Martin F."/>
            <person name="Silar P."/>
            <person name="Natvig D."/>
            <person name="Lalanne C."/>
            <person name="Gautier V."/>
            <person name="Ament-Velasquez S.L."/>
            <person name="Kruys A."/>
            <person name="Hutchinson M.I."/>
            <person name="Powell A.J."/>
            <person name="Barry K."/>
            <person name="Miller A.N."/>
            <person name="Grigoriev I.V."/>
            <person name="Debuchy R."/>
            <person name="Gladieux P."/>
            <person name="Thoren M.H."/>
            <person name="Johannesson H."/>
        </authorList>
    </citation>
    <scope>NUCLEOTIDE SEQUENCE</scope>
    <source>
        <strain evidence="2">PSN243</strain>
    </source>
</reference>
<dbReference type="EMBL" id="MU865960">
    <property type="protein sequence ID" value="KAK4446044.1"/>
    <property type="molecule type" value="Genomic_DNA"/>
</dbReference>
<protein>
    <submittedName>
        <fullName evidence="2">Uncharacterized protein</fullName>
    </submittedName>
</protein>